<feature type="transmembrane region" description="Helical" evidence="2">
    <location>
        <begin position="56"/>
        <end position="80"/>
    </location>
</feature>
<dbReference type="EMBL" id="KP136319">
    <property type="protein sequence ID" value="AJF98194.1"/>
    <property type="molecule type" value="Genomic_DNA"/>
</dbReference>
<reference evidence="3 4" key="1">
    <citation type="journal article" date="2015" name="Parasitol. Res.">
        <title>Viruses in close associations with free-living amoebae.</title>
        <authorList>
            <person name="Scheid P."/>
        </authorList>
    </citation>
    <scope>NUCLEOTIDE SEQUENCE [LARGE SCALE GENOMIC DNA]</scope>
    <source>
        <strain evidence="3">KlaHel</strain>
    </source>
</reference>
<evidence type="ECO:0000256" key="2">
    <source>
        <dbReference type="SAM" id="Phobius"/>
    </source>
</evidence>
<dbReference type="KEGG" id="vg:23463111"/>
<proteinExistence type="predicted"/>
<evidence type="ECO:0000256" key="1">
    <source>
        <dbReference type="SAM" id="MobiDB-lite"/>
    </source>
</evidence>
<organism evidence="3 4">
    <name type="scientific">Pandoravirus inopinatum</name>
    <dbReference type="NCBI Taxonomy" id="1605721"/>
    <lineage>
        <taxon>Viruses</taxon>
        <taxon>Pandoravirus</taxon>
    </lineage>
</organism>
<evidence type="ECO:0000313" key="3">
    <source>
        <dbReference type="EMBL" id="AJF98194.1"/>
    </source>
</evidence>
<accession>A0A0B5J3P6</accession>
<keyword evidence="2" id="KW-0812">Transmembrane</keyword>
<evidence type="ECO:0000313" key="4">
    <source>
        <dbReference type="Proteomes" id="UP000202511"/>
    </source>
</evidence>
<keyword evidence="2" id="KW-0472">Membrane</keyword>
<name>A0A0B5J3P6_9VIRU</name>
<feature type="region of interest" description="Disordered" evidence="1">
    <location>
        <begin position="16"/>
        <end position="37"/>
    </location>
</feature>
<protein>
    <submittedName>
        <fullName evidence="3">Uncharacterized protein</fullName>
    </submittedName>
</protein>
<dbReference type="Proteomes" id="UP000202511">
    <property type="component" value="Segment"/>
</dbReference>
<keyword evidence="2" id="KW-1133">Transmembrane helix</keyword>
<dbReference type="RefSeq" id="YP_009120429.1">
    <property type="nucleotide sequence ID" value="NC_026440.1"/>
</dbReference>
<sequence>MRAAFGDRPVVVCRPRQRRTRSDAAVPPPHQKEEASPLLRARAHTHDNDLPKQRVFFFHGGFLFFLLLPFEIFFSVGAALSMRALLRSAPDSINKREIDKKGWDGFVVRARARGQRHRRSQFHLFVFFFSKGGKM</sequence>
<dbReference type="GeneID" id="23463111"/>